<reference evidence="4 5" key="1">
    <citation type="submission" date="2022-04" db="EMBL/GenBank/DDBJ databases">
        <title>Streptomyces sp. nov. LCR6-01 isolated from Lichen of Dirinaria sp.</title>
        <authorList>
            <person name="Kanchanasin P."/>
            <person name="Tanasupawat S."/>
            <person name="Phongsopitanun W."/>
        </authorList>
    </citation>
    <scope>NUCLEOTIDE SEQUENCE [LARGE SCALE GENOMIC DNA]</scope>
    <source>
        <strain evidence="4 5">LCR6-01</strain>
    </source>
</reference>
<dbReference type="Gene3D" id="3.40.50.300">
    <property type="entry name" value="P-loop containing nucleotide triphosphate hydrolases"/>
    <property type="match status" value="1"/>
</dbReference>
<evidence type="ECO:0000313" key="5">
    <source>
        <dbReference type="Proteomes" id="UP001522868"/>
    </source>
</evidence>
<keyword evidence="2" id="KW-1133">Transmembrane helix</keyword>
<dbReference type="GO" id="GO:0006508">
    <property type="term" value="P:proteolysis"/>
    <property type="evidence" value="ECO:0007669"/>
    <property type="project" value="UniProtKB-KW"/>
</dbReference>
<dbReference type="InterPro" id="IPR027417">
    <property type="entry name" value="P-loop_NTPase"/>
</dbReference>
<keyword evidence="4" id="KW-0645">Protease</keyword>
<evidence type="ECO:0000256" key="1">
    <source>
        <dbReference type="SAM" id="MobiDB-lite"/>
    </source>
</evidence>
<dbReference type="Proteomes" id="UP001522868">
    <property type="component" value="Unassembled WGS sequence"/>
</dbReference>
<keyword evidence="4" id="KW-0378">Hydrolase</keyword>
<dbReference type="SUPFAM" id="SSF50969">
    <property type="entry name" value="YVTN repeat-like/Quinoprotein amine dehydrogenase"/>
    <property type="match status" value="2"/>
</dbReference>
<evidence type="ECO:0000259" key="3">
    <source>
        <dbReference type="Pfam" id="PF20703"/>
    </source>
</evidence>
<dbReference type="InterPro" id="IPR049052">
    <property type="entry name" value="nSTAND1"/>
</dbReference>
<keyword evidence="2" id="KW-0812">Transmembrane</keyword>
<dbReference type="Pfam" id="PF20703">
    <property type="entry name" value="nSTAND1"/>
    <property type="match status" value="1"/>
</dbReference>
<protein>
    <submittedName>
        <fullName evidence="4">Serine protease</fullName>
    </submittedName>
</protein>
<dbReference type="Gene3D" id="2.130.10.10">
    <property type="entry name" value="YVTN repeat-like/Quinoprotein amine dehydrogenase"/>
    <property type="match status" value="1"/>
</dbReference>
<accession>A0ABT0IAX8</accession>
<dbReference type="InterPro" id="IPR011044">
    <property type="entry name" value="Quino_amine_DH_bsu"/>
</dbReference>
<dbReference type="InterPro" id="IPR015943">
    <property type="entry name" value="WD40/YVTN_repeat-like_dom_sf"/>
</dbReference>
<feature type="domain" description="Novel STAND NTPase 1" evidence="3">
    <location>
        <begin position="248"/>
        <end position="648"/>
    </location>
</feature>
<organism evidence="4 5">
    <name type="scientific">Streptomyces lichenis</name>
    <dbReference type="NCBI Taxonomy" id="2306967"/>
    <lineage>
        <taxon>Bacteria</taxon>
        <taxon>Bacillati</taxon>
        <taxon>Actinomycetota</taxon>
        <taxon>Actinomycetes</taxon>
        <taxon>Kitasatosporales</taxon>
        <taxon>Streptomycetaceae</taxon>
        <taxon>Streptomyces</taxon>
    </lineage>
</organism>
<evidence type="ECO:0000313" key="4">
    <source>
        <dbReference type="EMBL" id="MCK8678487.1"/>
    </source>
</evidence>
<feature type="transmembrane region" description="Helical" evidence="2">
    <location>
        <begin position="486"/>
        <end position="504"/>
    </location>
</feature>
<proteinExistence type="predicted"/>
<dbReference type="SUPFAM" id="SSF50494">
    <property type="entry name" value="Trypsin-like serine proteases"/>
    <property type="match status" value="1"/>
</dbReference>
<keyword evidence="2" id="KW-0472">Membrane</keyword>
<feature type="region of interest" description="Disordered" evidence="1">
    <location>
        <begin position="1"/>
        <end position="27"/>
    </location>
</feature>
<feature type="transmembrane region" description="Helical" evidence="2">
    <location>
        <begin position="695"/>
        <end position="715"/>
    </location>
</feature>
<comment type="caution">
    <text evidence="4">The sequence shown here is derived from an EMBL/GenBank/DDBJ whole genome shotgun (WGS) entry which is preliminary data.</text>
</comment>
<sequence>MTHGWRGGHADDRLAAPEQPATRPDPGYGSEAALVCAVVRVMGPGGVIAGAGFLVTGDLVLTCAHVVSDALDRRREEPVEPGAEVLLDLPLARNAGGGYDGGARTAEVRRWVPVGPDRSGDMALLRLREPLPGARPLPLADPPQGVWHHAARAVGFTDEHPGGIWHSGTFRGPTGEGWIQLSRGDGEGANVRPGFSGSPVWDDELGAAVGLMVAAEPVRGGQQAFALRTRALLDALPELECLVTPPTPFRGLATFQEADAGVFFGRDEDIENVLGSLRGTRPTVTLYGPSGCGKSSLALAGVVPRMREAGYAVLVLNAGHLSSLRYALATRLYEVHLEVRAKRAADGTGGPAPVESAEHLGSLLGEGSFADVLDRVLGSAGHRVLVVLDQAEALLDRSEAELTEVTELLLREGRPEGLRVLLTLRSDFVDAALNHPVVGAALTGGTNVPLAPMSEDQLAEVIGEPVRQLPAVAYDPGLEDRIRRDAGAAPGILPLLGFVLTQLWERRSGGRLRLTTYGELGGVSGALARHAEQAWRECVRPEDEADALRLLTGLVRVLPGSEARLRRVISREEAGEARWRIARSLAERRLLVLHGQEDGPQTAELAHETLISAWPTLAEQVRTDSDLLAARAELRHDLDRWERGGRSPDLLPGPLQLGSLTRRLLSREGELSPEEREFIGLARRRHRLRRGRARAAWGAAALALALVAGLVTFLAQESRISAVREAEGRSRSLATLSDELAKRDPGGAALVAMAAYDLSPTQEARNALLRRYDHFARDRWALTGTGALIDQTATSTDGRVVLVTTKAGGVTNSKGGAVLFVRGAGERILRARLPLAEQAFFPMVSRDGRRIAYLSTMDGGTLVWHDVNPAETDEAAVVGREQRIRGAEVGEPGSSSDQRLGLADFSPDAREVVTATDGRVRIRELATRRTRQPPGRLPAVERVWFGPDGDTLVGHPRPDAEQEEERTASLVAIDTTTGRTRELATGVNAPVLPTLALSGDGAVLAVCRKGRTGPRYEAVRVADGRVLARHQAGWLSSTCGHLAIDGTGDHFAVHGLGSSWEVVGTRPGSGVRKALGPGSGALDEDLPLVGDPQEFVLIVRDESAVTGRRLDWETVEADSRPVLLAGAAWAERDEAVVRFGEGGGRLGIVRLDAEGTSVLKEVQRPSRKSWWNPDQGAPEVKADRSGTLAADLIASNKVRVWELPSLRTATDIVTEPPPKDTFVRVLFGPRDELLTVSGSVIEYFNARDGRRLSKPFDVRDLGLVSKDLPPFTASFHPEPGHIQLLVAGQPVIHAVSLRTGQENKGLRVELGSDVSTAVLDRSGDFAVVETKGSMLEVWSVGRQGRPHRRVLGPVGPLHQNGGFQHGFLPEGSVYFLANGNSVRFQDVADPQDRGDSYLLAQEEEFLGISRDGRTLLRRVDVGVVSILHLDPRTWKKQLCDTLGRDLSEEERRGMPAWLPHRTCPPAGP</sequence>
<dbReference type="InterPro" id="IPR009003">
    <property type="entry name" value="Peptidase_S1_PA"/>
</dbReference>
<dbReference type="GO" id="GO:0008233">
    <property type="term" value="F:peptidase activity"/>
    <property type="evidence" value="ECO:0007669"/>
    <property type="project" value="UniProtKB-KW"/>
</dbReference>
<name>A0ABT0IAX8_9ACTN</name>
<dbReference type="Pfam" id="PF13365">
    <property type="entry name" value="Trypsin_2"/>
    <property type="match status" value="1"/>
</dbReference>
<evidence type="ECO:0000256" key="2">
    <source>
        <dbReference type="SAM" id="Phobius"/>
    </source>
</evidence>
<dbReference type="EMBL" id="JALPTH010000012">
    <property type="protein sequence ID" value="MCK8678487.1"/>
    <property type="molecule type" value="Genomic_DNA"/>
</dbReference>
<dbReference type="RefSeq" id="WP_248634135.1">
    <property type="nucleotide sequence ID" value="NZ_JALPTH010000012.1"/>
</dbReference>
<keyword evidence="5" id="KW-1185">Reference proteome</keyword>
<dbReference type="SUPFAM" id="SSF52540">
    <property type="entry name" value="P-loop containing nucleoside triphosphate hydrolases"/>
    <property type="match status" value="1"/>
</dbReference>
<dbReference type="Gene3D" id="2.40.10.120">
    <property type="match status" value="1"/>
</dbReference>
<gene>
    <name evidence="4" type="ORF">M1O15_14000</name>
</gene>